<reference evidence="1 2" key="1">
    <citation type="submission" date="2019-08" db="EMBL/GenBank/DDBJ databases">
        <title>Lewinella sp. strain SSH13 Genome sequencing and assembly.</title>
        <authorList>
            <person name="Kim I."/>
        </authorList>
    </citation>
    <scope>NUCLEOTIDE SEQUENCE [LARGE SCALE GENOMIC DNA]</scope>
    <source>
        <strain evidence="1 2">SSH13</strain>
    </source>
</reference>
<organism evidence="1 2">
    <name type="scientific">Neolewinella aurantiaca</name>
    <dbReference type="NCBI Taxonomy" id="2602767"/>
    <lineage>
        <taxon>Bacteria</taxon>
        <taxon>Pseudomonadati</taxon>
        <taxon>Bacteroidota</taxon>
        <taxon>Saprospiria</taxon>
        <taxon>Saprospirales</taxon>
        <taxon>Lewinellaceae</taxon>
        <taxon>Neolewinella</taxon>
    </lineage>
</organism>
<dbReference type="AlphaFoldDB" id="A0A5C7EZI6"/>
<gene>
    <name evidence="1" type="ORF">FUA23_21980</name>
</gene>
<feature type="non-terminal residue" evidence="1">
    <location>
        <position position="112"/>
    </location>
</feature>
<comment type="caution">
    <text evidence="1">The sequence shown here is derived from an EMBL/GenBank/DDBJ whole genome shotgun (WGS) entry which is preliminary data.</text>
</comment>
<name>A0A5C7EZI6_9BACT</name>
<dbReference type="RefSeq" id="WP_147932929.1">
    <property type="nucleotide sequence ID" value="NZ_VOXD01000079.1"/>
</dbReference>
<evidence type="ECO:0000313" key="1">
    <source>
        <dbReference type="EMBL" id="TXF81557.1"/>
    </source>
</evidence>
<proteinExistence type="predicted"/>
<accession>A0A5C7EZI6</accession>
<sequence length="112" mass="12007">MTNHYRTCSRLASGGQRTASFPYRLAAVFFDVSRVSGVGLPTLLGICLLPLLLLCSGCGEKDPAADAEVTTMKASAKPEPSAAEIPLVTLHTATRGRLPLRRRATGKLRARR</sequence>
<evidence type="ECO:0000313" key="2">
    <source>
        <dbReference type="Proteomes" id="UP000321907"/>
    </source>
</evidence>
<keyword evidence="2" id="KW-1185">Reference proteome</keyword>
<dbReference type="Proteomes" id="UP000321907">
    <property type="component" value="Unassembled WGS sequence"/>
</dbReference>
<dbReference type="EMBL" id="VOXD01000079">
    <property type="protein sequence ID" value="TXF81557.1"/>
    <property type="molecule type" value="Genomic_DNA"/>
</dbReference>
<protein>
    <submittedName>
        <fullName evidence="1">Uncharacterized protein</fullName>
    </submittedName>
</protein>